<evidence type="ECO:0000256" key="1">
    <source>
        <dbReference type="ARBA" id="ARBA00003535"/>
    </source>
</evidence>
<evidence type="ECO:0000256" key="2">
    <source>
        <dbReference type="ARBA" id="ARBA00013457"/>
    </source>
</evidence>
<dbReference type="RefSeq" id="WP_343802919.1">
    <property type="nucleotide sequence ID" value="NZ_BAAADJ010000063.1"/>
</dbReference>
<dbReference type="InterPro" id="IPR004136">
    <property type="entry name" value="NMO"/>
</dbReference>
<name>A0ABN0WR92_9BACI</name>
<protein>
    <recommendedName>
        <fullName evidence="2">Probable nitronate monooxygenase</fullName>
    </recommendedName>
</protein>
<dbReference type="InterPro" id="IPR013785">
    <property type="entry name" value="Aldolase_TIM"/>
</dbReference>
<evidence type="ECO:0000313" key="7">
    <source>
        <dbReference type="Proteomes" id="UP001500782"/>
    </source>
</evidence>
<dbReference type="CDD" id="cd04730">
    <property type="entry name" value="NPD_like"/>
    <property type="match status" value="1"/>
</dbReference>
<dbReference type="Pfam" id="PF03060">
    <property type="entry name" value="NMO"/>
    <property type="match status" value="2"/>
</dbReference>
<reference evidence="6 7" key="1">
    <citation type="journal article" date="2019" name="Int. J. Syst. Evol. Microbiol.">
        <title>The Global Catalogue of Microorganisms (GCM) 10K type strain sequencing project: providing services to taxonomists for standard genome sequencing and annotation.</title>
        <authorList>
            <consortium name="The Broad Institute Genomics Platform"/>
            <consortium name="The Broad Institute Genome Sequencing Center for Infectious Disease"/>
            <person name="Wu L."/>
            <person name="Ma J."/>
        </authorList>
    </citation>
    <scope>NUCLEOTIDE SEQUENCE [LARGE SCALE GENOMIC DNA]</scope>
    <source>
        <strain evidence="6 7">JCM 9731</strain>
    </source>
</reference>
<evidence type="ECO:0000313" key="6">
    <source>
        <dbReference type="EMBL" id="GAA0344511.1"/>
    </source>
</evidence>
<dbReference type="PANTHER" id="PTHR32332">
    <property type="entry name" value="2-NITROPROPANE DIOXYGENASE"/>
    <property type="match status" value="1"/>
</dbReference>
<dbReference type="Gene3D" id="3.20.20.70">
    <property type="entry name" value="Aldolase class I"/>
    <property type="match status" value="1"/>
</dbReference>
<accession>A0ABN0WR92</accession>
<gene>
    <name evidence="6" type="primary">fabK</name>
    <name evidence="6" type="ORF">GCM10008967_38640</name>
</gene>
<organism evidence="6 7">
    <name type="scientific">Bacillus carboniphilus</name>
    <dbReference type="NCBI Taxonomy" id="86663"/>
    <lineage>
        <taxon>Bacteria</taxon>
        <taxon>Bacillati</taxon>
        <taxon>Bacillota</taxon>
        <taxon>Bacilli</taxon>
        <taxon>Bacillales</taxon>
        <taxon>Bacillaceae</taxon>
        <taxon>Bacillus</taxon>
    </lineage>
</organism>
<keyword evidence="4" id="KW-0288">FMN</keyword>
<comment type="function">
    <text evidence="1">Nitronate monooxygenase that uses molecular oxygen to catalyze the oxidative denitrification of alkyl nitronates. Acts on propionate 3-nitronate (P3N), the presumed physiological substrate. Probably functions in the detoxification of P3N, a metabolic poison produced by plants and fungi as a defense mechanism.</text>
</comment>
<dbReference type="Proteomes" id="UP001500782">
    <property type="component" value="Unassembled WGS sequence"/>
</dbReference>
<keyword evidence="3" id="KW-0285">Flavoprotein</keyword>
<sequence>MNDLCRLLDIQYPIIQGGMGNISHPKLTAAVSNAGGLGTLGVGTLDPDEVERRIIETKKQTNLPFSVNVPISVNEFPKEMLQLVLNHKVPVVTLSAGNPAPFIPKLHEHGVKVLVVVGNVRQAVKASEAGADAIIGEGYEAAGINSPQELTTLTLIPQLLDAVEVPVVAAGGISNGRSLAAMLTLGAQGVQMGTRFVATQDAPFSDIYKQKIVEAQDDATVILGRKVGRVRRVLKSPFAEKMLEKEKEQLTAEEWASLTSETYHLKGAMEGNEVEGFMNSGQIASLIKDLPTVQELLNSMMNELKEATSLLNKIVD</sequence>
<comment type="caution">
    <text evidence="6">The sequence shown here is derived from an EMBL/GenBank/DDBJ whole genome shotgun (WGS) entry which is preliminary data.</text>
</comment>
<dbReference type="PANTHER" id="PTHR32332:SF20">
    <property type="entry name" value="2-NITROPROPANE DIOXYGENASE-LIKE PROTEIN"/>
    <property type="match status" value="1"/>
</dbReference>
<evidence type="ECO:0000256" key="3">
    <source>
        <dbReference type="ARBA" id="ARBA00022630"/>
    </source>
</evidence>
<keyword evidence="7" id="KW-1185">Reference proteome</keyword>
<evidence type="ECO:0000256" key="4">
    <source>
        <dbReference type="ARBA" id="ARBA00022643"/>
    </source>
</evidence>
<keyword evidence="5" id="KW-0560">Oxidoreductase</keyword>
<evidence type="ECO:0000256" key="5">
    <source>
        <dbReference type="ARBA" id="ARBA00023002"/>
    </source>
</evidence>
<dbReference type="SUPFAM" id="SSF51412">
    <property type="entry name" value="Inosine monophosphate dehydrogenase (IMPDH)"/>
    <property type="match status" value="1"/>
</dbReference>
<dbReference type="EMBL" id="BAAADJ010000063">
    <property type="protein sequence ID" value="GAA0344511.1"/>
    <property type="molecule type" value="Genomic_DNA"/>
</dbReference>
<proteinExistence type="predicted"/>